<keyword evidence="7" id="KW-1185">Reference proteome</keyword>
<gene>
    <name evidence="6" type="ORF">MBSPM3_v1c5030</name>
</gene>
<keyword evidence="3 5" id="KW-1133">Transmembrane helix</keyword>
<dbReference type="RefSeq" id="WP_157084492.1">
    <property type="nucleotide sequence ID" value="NZ_CP015149.1"/>
</dbReference>
<accession>A0ABM6DMQ3</accession>
<evidence type="ECO:0000313" key="6">
    <source>
        <dbReference type="EMBL" id="AOF55006.1"/>
    </source>
</evidence>
<keyword evidence="2 5" id="KW-0812">Transmembrane</keyword>
<evidence type="ECO:0000256" key="4">
    <source>
        <dbReference type="ARBA" id="ARBA00023136"/>
    </source>
</evidence>
<evidence type="ECO:0000313" key="7">
    <source>
        <dbReference type="Proteomes" id="UP000224287"/>
    </source>
</evidence>
<organism evidence="6 7">
    <name type="scientific">Maize bushy stunt phytoplasma</name>
    <dbReference type="NCBI Taxonomy" id="202462"/>
    <lineage>
        <taxon>Bacteria</taxon>
        <taxon>Bacillati</taxon>
        <taxon>Mycoplasmatota</taxon>
        <taxon>Mollicutes</taxon>
        <taxon>Acholeplasmatales</taxon>
        <taxon>Acholeplasmataceae</taxon>
        <taxon>Candidatus Phytoplasma</taxon>
        <taxon>16SrI (Aster yellows group)</taxon>
    </lineage>
</organism>
<dbReference type="Gene3D" id="1.10.3720.10">
    <property type="entry name" value="MetI-like"/>
    <property type="match status" value="1"/>
</dbReference>
<protein>
    <submittedName>
        <fullName evidence="6">Effector</fullName>
    </submittedName>
</protein>
<dbReference type="InterPro" id="IPR035906">
    <property type="entry name" value="MetI-like_sf"/>
</dbReference>
<evidence type="ECO:0000256" key="2">
    <source>
        <dbReference type="ARBA" id="ARBA00022692"/>
    </source>
</evidence>
<proteinExistence type="predicted"/>
<name>A0ABM6DMQ3_9MOLU</name>
<keyword evidence="4 5" id="KW-0472">Membrane</keyword>
<dbReference type="Proteomes" id="UP000224287">
    <property type="component" value="Chromosome"/>
</dbReference>
<reference evidence="6" key="1">
    <citation type="submission" date="2016-04" db="EMBL/GenBank/DDBJ databases">
        <title>Complete genome sequence of maize bushy stunt phytoplasma M3.</title>
        <authorList>
            <person name="Orlovskis Z."/>
            <person name="Canale M.C."/>
            <person name="Haryono M."/>
            <person name="Lopes J.R.S."/>
            <person name="Kuo C.-H."/>
            <person name="Hogenhout S.A."/>
        </authorList>
    </citation>
    <scope>NUCLEOTIDE SEQUENCE [LARGE SCALE GENOMIC DNA]</scope>
    <source>
        <strain evidence="6">M3</strain>
    </source>
</reference>
<sequence length="78" mass="8587">MNILINRMHQAHAALVVIVLNSAANIAVFLMQTLKFIDKGQVEAAQSLGLNKKTNLLLCYFPTSIKKISSFSSSTICY</sequence>
<feature type="transmembrane region" description="Helical" evidence="5">
    <location>
        <begin position="12"/>
        <end position="31"/>
    </location>
</feature>
<evidence type="ECO:0000256" key="1">
    <source>
        <dbReference type="ARBA" id="ARBA00004141"/>
    </source>
</evidence>
<evidence type="ECO:0000256" key="3">
    <source>
        <dbReference type="ARBA" id="ARBA00022989"/>
    </source>
</evidence>
<comment type="subcellular location">
    <subcellularLocation>
        <location evidence="1">Membrane</location>
        <topology evidence="1">Multi-pass membrane protein</topology>
    </subcellularLocation>
</comment>
<dbReference type="EMBL" id="CP015149">
    <property type="protein sequence ID" value="AOF55006.1"/>
    <property type="molecule type" value="Genomic_DNA"/>
</dbReference>
<evidence type="ECO:0000256" key="5">
    <source>
        <dbReference type="SAM" id="Phobius"/>
    </source>
</evidence>
<dbReference type="SUPFAM" id="SSF161098">
    <property type="entry name" value="MetI-like"/>
    <property type="match status" value="1"/>
</dbReference>